<name>A0A8X6XC06_9ARAC</name>
<reference evidence="1" key="1">
    <citation type="submission" date="2020-08" db="EMBL/GenBank/DDBJ databases">
        <title>Multicomponent nature underlies the extraordinary mechanical properties of spider dragline silk.</title>
        <authorList>
            <person name="Kono N."/>
            <person name="Nakamura H."/>
            <person name="Mori M."/>
            <person name="Yoshida Y."/>
            <person name="Ohtoshi R."/>
            <person name="Malay A.D."/>
            <person name="Moran D.A.P."/>
            <person name="Tomita M."/>
            <person name="Numata K."/>
            <person name="Arakawa K."/>
        </authorList>
    </citation>
    <scope>NUCLEOTIDE SEQUENCE</scope>
</reference>
<evidence type="ECO:0000313" key="1">
    <source>
        <dbReference type="EMBL" id="GFY49754.1"/>
    </source>
</evidence>
<protein>
    <submittedName>
        <fullName evidence="1">Uncharacterized protein</fullName>
    </submittedName>
</protein>
<dbReference type="Proteomes" id="UP000886998">
    <property type="component" value="Unassembled WGS sequence"/>
</dbReference>
<feature type="non-terminal residue" evidence="1">
    <location>
        <position position="1"/>
    </location>
</feature>
<evidence type="ECO:0000313" key="2">
    <source>
        <dbReference type="Proteomes" id="UP000886998"/>
    </source>
</evidence>
<dbReference type="AlphaFoldDB" id="A0A8X6XC06"/>
<proteinExistence type="predicted"/>
<accession>A0A8X6XC06</accession>
<keyword evidence="2" id="KW-1185">Reference proteome</keyword>
<organism evidence="1 2">
    <name type="scientific">Trichonephila inaurata madagascariensis</name>
    <dbReference type="NCBI Taxonomy" id="2747483"/>
    <lineage>
        <taxon>Eukaryota</taxon>
        <taxon>Metazoa</taxon>
        <taxon>Ecdysozoa</taxon>
        <taxon>Arthropoda</taxon>
        <taxon>Chelicerata</taxon>
        <taxon>Arachnida</taxon>
        <taxon>Araneae</taxon>
        <taxon>Araneomorphae</taxon>
        <taxon>Entelegynae</taxon>
        <taxon>Araneoidea</taxon>
        <taxon>Nephilidae</taxon>
        <taxon>Trichonephila</taxon>
        <taxon>Trichonephila inaurata</taxon>
    </lineage>
</organism>
<gene>
    <name evidence="1" type="ORF">TNIN_481001</name>
</gene>
<dbReference type="EMBL" id="BMAV01007156">
    <property type="protein sequence ID" value="GFY49754.1"/>
    <property type="molecule type" value="Genomic_DNA"/>
</dbReference>
<comment type="caution">
    <text evidence="1">The sequence shown here is derived from an EMBL/GenBank/DDBJ whole genome shotgun (WGS) entry which is preliminary data.</text>
</comment>
<sequence length="29" mass="3211">SVEQMSLGEVDDFLVTTFSCLLTKVLFST</sequence>